<feature type="compositionally biased region" description="Gly residues" evidence="3">
    <location>
        <begin position="101"/>
        <end position="112"/>
    </location>
</feature>
<dbReference type="Proteomes" id="UP000887568">
    <property type="component" value="Unplaced"/>
</dbReference>
<dbReference type="AlphaFoldDB" id="A0A913ZYI4"/>
<feature type="disulfide bond" evidence="2">
    <location>
        <begin position="186"/>
        <end position="203"/>
    </location>
</feature>
<dbReference type="SMART" id="SM00282">
    <property type="entry name" value="LamG"/>
    <property type="match status" value="3"/>
</dbReference>
<feature type="chain" id="PRO_5037057599" description="Pikachurin-like" evidence="4">
    <location>
        <begin position="22"/>
        <end position="838"/>
    </location>
</feature>
<dbReference type="Gene3D" id="2.60.120.200">
    <property type="match status" value="3"/>
</dbReference>
<evidence type="ECO:0000256" key="2">
    <source>
        <dbReference type="PROSITE-ProRule" id="PRU00076"/>
    </source>
</evidence>
<dbReference type="SMART" id="SM00179">
    <property type="entry name" value="EGF_CA"/>
    <property type="match status" value="2"/>
</dbReference>
<evidence type="ECO:0000259" key="5">
    <source>
        <dbReference type="PROSITE" id="PS50025"/>
    </source>
</evidence>
<evidence type="ECO:0000256" key="4">
    <source>
        <dbReference type="SAM" id="SignalP"/>
    </source>
</evidence>
<dbReference type="PROSITE" id="PS00022">
    <property type="entry name" value="EGF_1"/>
    <property type="match status" value="4"/>
</dbReference>
<dbReference type="PROSITE" id="PS50026">
    <property type="entry name" value="EGF_3"/>
    <property type="match status" value="4"/>
</dbReference>
<dbReference type="Pfam" id="PF00054">
    <property type="entry name" value="Laminin_G_1"/>
    <property type="match status" value="2"/>
</dbReference>
<evidence type="ECO:0008006" key="9">
    <source>
        <dbReference type="Google" id="ProtNLM"/>
    </source>
</evidence>
<dbReference type="PANTHER" id="PTHR15036:SF85">
    <property type="entry name" value="SP2353, ISOFORM A"/>
    <property type="match status" value="1"/>
</dbReference>
<dbReference type="OMA" id="CGEGTIE"/>
<dbReference type="CDD" id="cd00054">
    <property type="entry name" value="EGF_CA"/>
    <property type="match status" value="3"/>
</dbReference>
<dbReference type="InterPro" id="IPR001791">
    <property type="entry name" value="Laminin_G"/>
</dbReference>
<feature type="disulfide bond" evidence="2">
    <location>
        <begin position="426"/>
        <end position="435"/>
    </location>
</feature>
<feature type="domain" description="EGF-like" evidence="6">
    <location>
        <begin position="177"/>
        <end position="215"/>
    </location>
</feature>
<feature type="domain" description="Laminin G" evidence="5">
    <location>
        <begin position="441"/>
        <end position="620"/>
    </location>
</feature>
<reference evidence="7" key="1">
    <citation type="submission" date="2022-11" db="UniProtKB">
        <authorList>
            <consortium name="EnsemblMetazoa"/>
        </authorList>
    </citation>
    <scope>IDENTIFICATION</scope>
</reference>
<dbReference type="Pfam" id="PF00008">
    <property type="entry name" value="EGF"/>
    <property type="match status" value="1"/>
</dbReference>
<feature type="domain" description="EGF-like" evidence="6">
    <location>
        <begin position="616"/>
        <end position="652"/>
    </location>
</feature>
<dbReference type="PROSITE" id="PS01186">
    <property type="entry name" value="EGF_2"/>
    <property type="match status" value="2"/>
</dbReference>
<dbReference type="RefSeq" id="XP_038056370.1">
    <property type="nucleotide sequence ID" value="XM_038200442.1"/>
</dbReference>
<dbReference type="InterPro" id="IPR000742">
    <property type="entry name" value="EGF"/>
</dbReference>
<dbReference type="GO" id="GO:0016020">
    <property type="term" value="C:membrane"/>
    <property type="evidence" value="ECO:0007669"/>
    <property type="project" value="UniProtKB-SubCell"/>
</dbReference>
<dbReference type="CDD" id="cd00110">
    <property type="entry name" value="LamG"/>
    <property type="match status" value="3"/>
</dbReference>
<dbReference type="InterPro" id="IPR013320">
    <property type="entry name" value="ConA-like_dom_sf"/>
</dbReference>
<feature type="disulfide bond" evidence="2">
    <location>
        <begin position="642"/>
        <end position="651"/>
    </location>
</feature>
<feature type="disulfide bond" evidence="2">
    <location>
        <begin position="205"/>
        <end position="214"/>
    </location>
</feature>
<organism evidence="7 8">
    <name type="scientific">Patiria miniata</name>
    <name type="common">Bat star</name>
    <name type="synonym">Asterina miniata</name>
    <dbReference type="NCBI Taxonomy" id="46514"/>
    <lineage>
        <taxon>Eukaryota</taxon>
        <taxon>Metazoa</taxon>
        <taxon>Echinodermata</taxon>
        <taxon>Eleutherozoa</taxon>
        <taxon>Asterozoa</taxon>
        <taxon>Asteroidea</taxon>
        <taxon>Valvatacea</taxon>
        <taxon>Valvatida</taxon>
        <taxon>Asterinidae</taxon>
        <taxon>Patiria</taxon>
    </lineage>
</organism>
<feature type="domain" description="Laminin G" evidence="5">
    <location>
        <begin position="659"/>
        <end position="837"/>
    </location>
</feature>
<dbReference type="OrthoDB" id="10014052at2759"/>
<feature type="disulfide bond" evidence="2">
    <location>
        <begin position="142"/>
        <end position="159"/>
    </location>
</feature>
<dbReference type="SUPFAM" id="SSF49899">
    <property type="entry name" value="Concanavalin A-like lectins/glucanases"/>
    <property type="match status" value="3"/>
</dbReference>
<keyword evidence="4" id="KW-0732">Signal</keyword>
<evidence type="ECO:0000313" key="8">
    <source>
        <dbReference type="Proteomes" id="UP000887568"/>
    </source>
</evidence>
<feature type="domain" description="Laminin G" evidence="5">
    <location>
        <begin position="220"/>
        <end position="398"/>
    </location>
</feature>
<dbReference type="SUPFAM" id="SSF57196">
    <property type="entry name" value="EGF/Laminin"/>
    <property type="match status" value="1"/>
</dbReference>
<accession>A0A913ZYI4</accession>
<feature type="region of interest" description="Disordered" evidence="3">
    <location>
        <begin position="80"/>
        <end position="127"/>
    </location>
</feature>
<dbReference type="Pfam" id="PF02210">
    <property type="entry name" value="Laminin_G_2"/>
    <property type="match status" value="1"/>
</dbReference>
<keyword evidence="1 2" id="KW-1015">Disulfide bond</keyword>
<feature type="signal peptide" evidence="4">
    <location>
        <begin position="1"/>
        <end position="21"/>
    </location>
</feature>
<sequence length="838" mass="91160">MAWFCWSLLVCIVMIASTVNGQRMFPGQCGMSHPCAQICKNVPGMGRVKCECESGHILAANGFLCISEEDETIDIDAETSPTEAVVTVSEETVDKAKDQQGSGGQEMEGSGSGTDEDGEQETGSGEEIHVPSPMVLCQDFECQNGGTCYVDVVMDKAMCRCTEGFKGDRCAESVVIPPTTCEGFECQNAGTCYINGETSRASCHCPHGYEGEMCKQTVAIKFPSFQSHSYMEFSSPLGLYRTFQVRVDFKPETLDGLLLFCGEQDSTDKDYFSLGLVDGKMQFKYDLGGTAPGIITSAVTVSLGKWHTVTINRDNWDGWIQVDQEKPVKGKSKGLYSKLTLRSPLYLGGHSNYTAISQTSISTGFSGCVERLVINNVDSDMRLEPRGFAVGGVDVGECSSGLCDEGMCSNGGSCVAQSASRYLCLCPLGTAGPTCEKDVLLHIPSFNGSSHLVHQSLGKNHLSFLEIEVIFRPHQPTGMLLYSGQKFERAGDFVSLGMSEGHVEFRFDCGSGPAVLRTTEPVSLNEWHIAIASRTARDGTLQVDKRRVLSGMAEGAFTQLTFAGDLYIGGVDDASHVSKKAEMSTSFVGDIQKVIINDKPLDLIDDAIRGANVMNADHPCVDQPCQNRGECAAQHATYSCQCPLWYQGINCEEDIEGIVEVPSFQGSSYLRFTSDWVLKRVGGQDDNIQLEFRTWSSDGLILWMGRDVMKSTSDFMALGLDNGMLKWSYNLGGGPVSTLTNQTFNDGEWHTVSMQRQGASGTLMIDQREGLMATAPGPMKSLDINNGLYLGGMKDVAELSFKRYTIGFLGCIRNVMLEGDKLDLYQDPSEGRNVNHCA</sequence>
<dbReference type="InterPro" id="IPR001881">
    <property type="entry name" value="EGF-like_Ca-bd_dom"/>
</dbReference>
<comment type="caution">
    <text evidence="2">Lacks conserved residue(s) required for the propagation of feature annotation.</text>
</comment>
<evidence type="ECO:0000256" key="3">
    <source>
        <dbReference type="SAM" id="MobiDB-lite"/>
    </source>
</evidence>
<feature type="compositionally biased region" description="Low complexity" evidence="3">
    <location>
        <begin position="80"/>
        <end position="90"/>
    </location>
</feature>
<dbReference type="Gene3D" id="2.10.25.10">
    <property type="entry name" value="Laminin"/>
    <property type="match status" value="5"/>
</dbReference>
<feature type="disulfide bond" evidence="2">
    <location>
        <begin position="161"/>
        <end position="170"/>
    </location>
</feature>
<dbReference type="FunFam" id="2.60.120.200:FF:000034">
    <property type="entry name" value="pikachurin isoform X1"/>
    <property type="match status" value="1"/>
</dbReference>
<dbReference type="PROSITE" id="PS50025">
    <property type="entry name" value="LAM_G_DOMAIN"/>
    <property type="match status" value="3"/>
</dbReference>
<feature type="domain" description="EGF-like" evidence="6">
    <location>
        <begin position="399"/>
        <end position="436"/>
    </location>
</feature>
<keyword evidence="8" id="KW-1185">Reference proteome</keyword>
<feature type="domain" description="EGF-like" evidence="6">
    <location>
        <begin position="133"/>
        <end position="171"/>
    </location>
</feature>
<dbReference type="InterPro" id="IPR050372">
    <property type="entry name" value="Neurexin-related_CASP"/>
</dbReference>
<protein>
    <recommendedName>
        <fullName evidence="9">Pikachurin-like</fullName>
    </recommendedName>
</protein>
<dbReference type="GeneID" id="119728273"/>
<name>A0A913ZYI4_PATMI</name>
<proteinExistence type="predicted"/>
<dbReference type="SMART" id="SM00181">
    <property type="entry name" value="EGF"/>
    <property type="match status" value="5"/>
</dbReference>
<dbReference type="PANTHER" id="PTHR15036">
    <property type="entry name" value="PIKACHURIN-LIKE PROTEIN"/>
    <property type="match status" value="1"/>
</dbReference>
<evidence type="ECO:0000313" key="7">
    <source>
        <dbReference type="EnsemblMetazoa" id="XP_038056370.1"/>
    </source>
</evidence>
<dbReference type="EnsemblMetazoa" id="XM_038200442.1">
    <property type="protein sequence ID" value="XP_038056370.1"/>
    <property type="gene ID" value="LOC119728273"/>
</dbReference>
<keyword evidence="2" id="KW-0245">EGF-like domain</keyword>
<dbReference type="GO" id="GO:0005509">
    <property type="term" value="F:calcium ion binding"/>
    <property type="evidence" value="ECO:0007669"/>
    <property type="project" value="InterPro"/>
</dbReference>
<evidence type="ECO:0000256" key="1">
    <source>
        <dbReference type="ARBA" id="ARBA00023157"/>
    </source>
</evidence>
<evidence type="ECO:0000259" key="6">
    <source>
        <dbReference type="PROSITE" id="PS50026"/>
    </source>
</evidence>